<gene>
    <name evidence="1" type="ORF">FRX48_07601</name>
</gene>
<proteinExistence type="predicted"/>
<organism evidence="1 2">
    <name type="scientific">Lasallia pustulata</name>
    <dbReference type="NCBI Taxonomy" id="136370"/>
    <lineage>
        <taxon>Eukaryota</taxon>
        <taxon>Fungi</taxon>
        <taxon>Dikarya</taxon>
        <taxon>Ascomycota</taxon>
        <taxon>Pezizomycotina</taxon>
        <taxon>Lecanoromycetes</taxon>
        <taxon>OSLEUM clade</taxon>
        <taxon>Umbilicariomycetidae</taxon>
        <taxon>Umbilicariales</taxon>
        <taxon>Umbilicariaceae</taxon>
        <taxon>Lasallia</taxon>
    </lineage>
</organism>
<comment type="caution">
    <text evidence="1">The sequence shown here is derived from an EMBL/GenBank/DDBJ whole genome shotgun (WGS) entry which is preliminary data.</text>
</comment>
<evidence type="ECO:0000313" key="1">
    <source>
        <dbReference type="EMBL" id="KAA6408519.1"/>
    </source>
</evidence>
<reference evidence="1 2" key="1">
    <citation type="submission" date="2019-09" db="EMBL/GenBank/DDBJ databases">
        <title>The hologenome of the rock-dwelling lichen Lasallia pustulata.</title>
        <authorList>
            <person name="Greshake Tzovaras B."/>
            <person name="Segers F."/>
            <person name="Bicker A."/>
            <person name="Dal Grande F."/>
            <person name="Otte J."/>
            <person name="Hankeln T."/>
            <person name="Schmitt I."/>
            <person name="Ebersberger I."/>
        </authorList>
    </citation>
    <scope>NUCLEOTIDE SEQUENCE [LARGE SCALE GENOMIC DNA]</scope>
    <source>
        <strain evidence="1">A1-1</strain>
    </source>
</reference>
<dbReference type="AlphaFoldDB" id="A0A5M8PGK5"/>
<dbReference type="OrthoDB" id="5367786at2759"/>
<evidence type="ECO:0000313" key="2">
    <source>
        <dbReference type="Proteomes" id="UP000324767"/>
    </source>
</evidence>
<dbReference type="Proteomes" id="UP000324767">
    <property type="component" value="Unassembled WGS sequence"/>
</dbReference>
<accession>A0A5M8PGK5</accession>
<name>A0A5M8PGK5_9LECA</name>
<sequence>MYDVEETYICVSAALRNEHKPVLSSAFAVTVVPSQYYLPCLPTVSACPLNMRAFLRISVLALALCAAPIEALPASKSTIVARGRTVCANALKTIAGTPLDPRNFGLEPRNPPVSVAWCAPGTRTFVILTLTHLLPADTITDILNDSYRMVLGRLDSVGDTVISNGLFEWGYQGLSLRVWHSNNHQTTWGVLGAAIEAIADFMGLYGFAGASFSIYDGGNEVGEGILG</sequence>
<dbReference type="EMBL" id="VXIT01000013">
    <property type="protein sequence ID" value="KAA6408519.1"/>
    <property type="molecule type" value="Genomic_DNA"/>
</dbReference>
<protein>
    <submittedName>
        <fullName evidence="1">Uncharacterized protein</fullName>
    </submittedName>
</protein>